<proteinExistence type="inferred from homology"/>
<dbReference type="AlphaFoldDB" id="A0A518DSH2"/>
<dbReference type="KEGG" id="lcre:Pla8534_25860"/>
<gene>
    <name evidence="9" type="primary">yjjN_1</name>
    <name evidence="9" type="ORF">Pla8534_25860</name>
</gene>
<evidence type="ECO:0000256" key="6">
    <source>
        <dbReference type="SAM" id="MobiDB-lite"/>
    </source>
</evidence>
<evidence type="ECO:0000259" key="8">
    <source>
        <dbReference type="Pfam" id="PF16912"/>
    </source>
</evidence>
<comment type="similarity">
    <text evidence="2">Belongs to the zinc-containing alcohol dehydrogenase family.</text>
</comment>
<dbReference type="InterPro" id="IPR013154">
    <property type="entry name" value="ADH-like_N"/>
</dbReference>
<evidence type="ECO:0000313" key="9">
    <source>
        <dbReference type="EMBL" id="QDU94779.1"/>
    </source>
</evidence>
<dbReference type="EC" id="1.1.1.-" evidence="9"/>
<dbReference type="PANTHER" id="PTHR43350:SF19">
    <property type="entry name" value="D-GULOSIDE 3-DEHYDROGENASE"/>
    <property type="match status" value="1"/>
</dbReference>
<protein>
    <submittedName>
        <fullName evidence="9">L-galactonate oxidoreductase</fullName>
        <ecNumber evidence="9">1.1.1.-</ecNumber>
    </submittedName>
</protein>
<dbReference type="GO" id="GO:0046872">
    <property type="term" value="F:metal ion binding"/>
    <property type="evidence" value="ECO:0007669"/>
    <property type="project" value="UniProtKB-KW"/>
</dbReference>
<dbReference type="Gene3D" id="3.40.50.720">
    <property type="entry name" value="NAD(P)-binding Rossmann-like Domain"/>
    <property type="match status" value="1"/>
</dbReference>
<feature type="region of interest" description="Disordered" evidence="6">
    <location>
        <begin position="1"/>
        <end position="24"/>
    </location>
</feature>
<keyword evidence="4" id="KW-0862">Zinc</keyword>
<evidence type="ECO:0000313" key="10">
    <source>
        <dbReference type="Proteomes" id="UP000317648"/>
    </source>
</evidence>
<accession>A0A518DSH2</accession>
<evidence type="ECO:0000256" key="5">
    <source>
        <dbReference type="ARBA" id="ARBA00023002"/>
    </source>
</evidence>
<feature type="domain" description="Glucose dehydrogenase C-terminal" evidence="8">
    <location>
        <begin position="143"/>
        <end position="359"/>
    </location>
</feature>
<dbReference type="SUPFAM" id="SSF50129">
    <property type="entry name" value="GroES-like"/>
    <property type="match status" value="1"/>
</dbReference>
<dbReference type="Gene3D" id="3.90.180.10">
    <property type="entry name" value="Medium-chain alcohol dehydrogenases, catalytic domain"/>
    <property type="match status" value="1"/>
</dbReference>
<dbReference type="SUPFAM" id="SSF51735">
    <property type="entry name" value="NAD(P)-binding Rossmann-fold domains"/>
    <property type="match status" value="1"/>
</dbReference>
<evidence type="ECO:0000256" key="4">
    <source>
        <dbReference type="ARBA" id="ARBA00022833"/>
    </source>
</evidence>
<keyword evidence="3" id="KW-0479">Metal-binding</keyword>
<evidence type="ECO:0000256" key="1">
    <source>
        <dbReference type="ARBA" id="ARBA00001947"/>
    </source>
</evidence>
<feature type="domain" description="Alcohol dehydrogenase-like N-terminal" evidence="7">
    <location>
        <begin position="25"/>
        <end position="87"/>
    </location>
</feature>
<dbReference type="Pfam" id="PF08240">
    <property type="entry name" value="ADH_N"/>
    <property type="match status" value="1"/>
</dbReference>
<dbReference type="InterPro" id="IPR011032">
    <property type="entry name" value="GroES-like_sf"/>
</dbReference>
<reference evidence="9 10" key="1">
    <citation type="submission" date="2019-02" db="EMBL/GenBank/DDBJ databases">
        <title>Deep-cultivation of Planctomycetes and their phenomic and genomic characterization uncovers novel biology.</title>
        <authorList>
            <person name="Wiegand S."/>
            <person name="Jogler M."/>
            <person name="Boedeker C."/>
            <person name="Pinto D."/>
            <person name="Vollmers J."/>
            <person name="Rivas-Marin E."/>
            <person name="Kohn T."/>
            <person name="Peeters S.H."/>
            <person name="Heuer A."/>
            <person name="Rast P."/>
            <person name="Oberbeckmann S."/>
            <person name="Bunk B."/>
            <person name="Jeske O."/>
            <person name="Meyerdierks A."/>
            <person name="Storesund J.E."/>
            <person name="Kallscheuer N."/>
            <person name="Luecker S."/>
            <person name="Lage O.M."/>
            <person name="Pohl T."/>
            <person name="Merkel B.J."/>
            <person name="Hornburger P."/>
            <person name="Mueller R.-W."/>
            <person name="Bruemmer F."/>
            <person name="Labrenz M."/>
            <person name="Spormann A.M."/>
            <person name="Op den Camp H."/>
            <person name="Overmann J."/>
            <person name="Amann R."/>
            <person name="Jetten M.S.M."/>
            <person name="Mascher T."/>
            <person name="Medema M.H."/>
            <person name="Devos D.P."/>
            <person name="Kaster A.-K."/>
            <person name="Ovreas L."/>
            <person name="Rohde M."/>
            <person name="Galperin M.Y."/>
            <person name="Jogler C."/>
        </authorList>
    </citation>
    <scope>NUCLEOTIDE SEQUENCE [LARGE SCALE GENOMIC DNA]</scope>
    <source>
        <strain evidence="9 10">Pla85_3_4</strain>
    </source>
</reference>
<dbReference type="GO" id="GO:0016491">
    <property type="term" value="F:oxidoreductase activity"/>
    <property type="evidence" value="ECO:0007669"/>
    <property type="project" value="UniProtKB-KW"/>
</dbReference>
<name>A0A518DSH2_9BACT</name>
<evidence type="ECO:0000259" key="7">
    <source>
        <dbReference type="Pfam" id="PF08240"/>
    </source>
</evidence>
<dbReference type="InterPro" id="IPR031640">
    <property type="entry name" value="Glu_dehyd_C"/>
</dbReference>
<dbReference type="PANTHER" id="PTHR43350">
    <property type="entry name" value="NAD-DEPENDENT ALCOHOL DEHYDROGENASE"/>
    <property type="match status" value="1"/>
</dbReference>
<organism evidence="9 10">
    <name type="scientific">Lignipirellula cremea</name>
    <dbReference type="NCBI Taxonomy" id="2528010"/>
    <lineage>
        <taxon>Bacteria</taxon>
        <taxon>Pseudomonadati</taxon>
        <taxon>Planctomycetota</taxon>
        <taxon>Planctomycetia</taxon>
        <taxon>Pirellulales</taxon>
        <taxon>Pirellulaceae</taxon>
        <taxon>Lignipirellula</taxon>
    </lineage>
</organism>
<evidence type="ECO:0000256" key="3">
    <source>
        <dbReference type="ARBA" id="ARBA00022723"/>
    </source>
</evidence>
<comment type="cofactor">
    <cofactor evidence="1">
        <name>Zn(2+)</name>
        <dbReference type="ChEBI" id="CHEBI:29105"/>
    </cofactor>
</comment>
<dbReference type="Proteomes" id="UP000317648">
    <property type="component" value="Chromosome"/>
</dbReference>
<dbReference type="EMBL" id="CP036433">
    <property type="protein sequence ID" value="QDU94779.1"/>
    <property type="molecule type" value="Genomic_DNA"/>
</dbReference>
<dbReference type="InterPro" id="IPR036291">
    <property type="entry name" value="NAD(P)-bd_dom_sf"/>
</dbReference>
<dbReference type="RefSeq" id="WP_197443236.1">
    <property type="nucleotide sequence ID" value="NZ_CP036433.1"/>
</dbReference>
<dbReference type="Pfam" id="PF16912">
    <property type="entry name" value="Glu_dehyd_C"/>
    <property type="match status" value="1"/>
</dbReference>
<keyword evidence="10" id="KW-1185">Reference proteome</keyword>
<sequence length="362" mass="39220">MRAIAARPGSSEPYFVDAPEPPEPGPGEVLCRTLELGVCGTDREILASKQPWTPPGESHLVLGHECLARVEAVGDGVTLEVGSLVTPVVRRARPSADPGMRVDMLTFGDYVERGIVEEHGFSLPLWLDRPEHLFLVDPGLKPLAVFAEPLSVAEKAVNEAIRLQTARLTPETWSDPPPRVLVTGMGPIAFAAILAARCRNWPVVIYGRDADDSPRAQLAQELGAEYLPADRAAFDQHDSFTGGYDLVLECTGAEEVLLAAAHVLNARGVMVWLGADRVGRSRSLNLANAMRRAVVGNHLHLGSVNAAPRDFADALQHLAQMQASHPQPMAALISDRAPFHDALAQYQNRNKQGVKAIVQYEK</sequence>
<keyword evidence="5 9" id="KW-0560">Oxidoreductase</keyword>
<evidence type="ECO:0000256" key="2">
    <source>
        <dbReference type="ARBA" id="ARBA00008072"/>
    </source>
</evidence>